<keyword evidence="1" id="KW-0521">NADP</keyword>
<proteinExistence type="predicted"/>
<dbReference type="GO" id="GO:0005737">
    <property type="term" value="C:cytoplasm"/>
    <property type="evidence" value="ECO:0007669"/>
    <property type="project" value="TreeGrafter"/>
</dbReference>
<name>A0A9Q0G2U6_9ROSI</name>
<dbReference type="PANTHER" id="PTHR43625">
    <property type="entry name" value="AFLATOXIN B1 ALDEHYDE REDUCTASE"/>
    <property type="match status" value="1"/>
</dbReference>
<dbReference type="InterPro" id="IPR036812">
    <property type="entry name" value="NAD(P)_OxRdtase_dom_sf"/>
</dbReference>
<evidence type="ECO:0000256" key="2">
    <source>
        <dbReference type="ARBA" id="ARBA00023002"/>
    </source>
</evidence>
<protein>
    <recommendedName>
        <fullName evidence="3">NADP-dependent oxidoreductase domain-containing protein</fullName>
    </recommendedName>
</protein>
<dbReference type="PANTHER" id="PTHR43625:SF81">
    <property type="entry name" value="OS01G0618100 PROTEIN"/>
    <property type="match status" value="1"/>
</dbReference>
<keyword evidence="5" id="KW-1185">Reference proteome</keyword>
<dbReference type="SUPFAM" id="SSF51430">
    <property type="entry name" value="NAD(P)-linked oxidoreductase"/>
    <property type="match status" value="1"/>
</dbReference>
<keyword evidence="2" id="KW-0560">Oxidoreductase</keyword>
<evidence type="ECO:0000313" key="4">
    <source>
        <dbReference type="EMBL" id="KAJ4841280.1"/>
    </source>
</evidence>
<reference evidence="4" key="2">
    <citation type="journal article" date="2023" name="Plants (Basel)">
        <title>Annotation of the Turnera subulata (Passifloraceae) Draft Genome Reveals the S-Locus Evolved after the Divergence of Turneroideae from Passifloroideae in a Stepwise Manner.</title>
        <authorList>
            <person name="Henning P.M."/>
            <person name="Roalson E.H."/>
            <person name="Mir W."/>
            <person name="McCubbin A.G."/>
            <person name="Shore J.S."/>
        </authorList>
    </citation>
    <scope>NUCLEOTIDE SEQUENCE</scope>
    <source>
        <strain evidence="4">F60SS</strain>
    </source>
</reference>
<dbReference type="Proteomes" id="UP001141552">
    <property type="component" value="Unassembled WGS sequence"/>
</dbReference>
<dbReference type="InterPro" id="IPR020471">
    <property type="entry name" value="AKR"/>
</dbReference>
<evidence type="ECO:0000259" key="3">
    <source>
        <dbReference type="Pfam" id="PF00248"/>
    </source>
</evidence>
<accession>A0A9Q0G2U6</accession>
<dbReference type="PRINTS" id="PR00069">
    <property type="entry name" value="ALDKETRDTASE"/>
</dbReference>
<feature type="domain" description="NADP-dependent oxidoreductase" evidence="3">
    <location>
        <begin position="28"/>
        <end position="306"/>
    </location>
</feature>
<dbReference type="InterPro" id="IPR023210">
    <property type="entry name" value="NADP_OxRdtase_dom"/>
</dbReference>
<dbReference type="Pfam" id="PF00248">
    <property type="entry name" value="Aldo_ket_red"/>
    <property type="match status" value="1"/>
</dbReference>
<comment type="caution">
    <text evidence="4">The sequence shown here is derived from an EMBL/GenBank/DDBJ whole genome shotgun (WGS) entry which is preliminary data.</text>
</comment>
<gene>
    <name evidence="4" type="ORF">Tsubulata_009561</name>
</gene>
<organism evidence="4 5">
    <name type="scientific">Turnera subulata</name>
    <dbReference type="NCBI Taxonomy" id="218843"/>
    <lineage>
        <taxon>Eukaryota</taxon>
        <taxon>Viridiplantae</taxon>
        <taxon>Streptophyta</taxon>
        <taxon>Embryophyta</taxon>
        <taxon>Tracheophyta</taxon>
        <taxon>Spermatophyta</taxon>
        <taxon>Magnoliopsida</taxon>
        <taxon>eudicotyledons</taxon>
        <taxon>Gunneridae</taxon>
        <taxon>Pentapetalae</taxon>
        <taxon>rosids</taxon>
        <taxon>fabids</taxon>
        <taxon>Malpighiales</taxon>
        <taxon>Passifloraceae</taxon>
        <taxon>Turnera</taxon>
    </lineage>
</organism>
<sequence length="337" mass="37623">MSQLQTFVIPRVKLGNQGLKGKNPFVSKLGLGCMSISGAYNAPLPEKEGIWIIKHAFSKGVTFFDTSDIYGHKLPRERALKQLPRERVQIATKFGIVGYGSDQIIVDGTPKYVRSCCEASLKRLEVEYVDLFYTHRINTKVPIEDTMEELKKLVEEGKSKYIGLSEASPDTRRAHAVHPISAIQTYCPYASATVSCNHFVIYSVHIHTYRELGIGIVPYAPLACGFSGGRGVGRSMHSDQFQVLCCCMQRLAEKHGCKPAQLALAWLSHQGDDVVPIPGTSKIKHLDSNIDSLRLRLGTEDMKEMSDVFPVNNKLAGTSKNDYYWISWKFANTPPKR</sequence>
<reference evidence="4" key="1">
    <citation type="submission" date="2022-02" db="EMBL/GenBank/DDBJ databases">
        <authorList>
            <person name="Henning P.M."/>
            <person name="McCubbin A.G."/>
            <person name="Shore J.S."/>
        </authorList>
    </citation>
    <scope>NUCLEOTIDE SEQUENCE</scope>
    <source>
        <strain evidence="4">F60SS</strain>
        <tissue evidence="4">Leaves</tissue>
    </source>
</reference>
<dbReference type="EMBL" id="JAKUCV010002828">
    <property type="protein sequence ID" value="KAJ4841280.1"/>
    <property type="molecule type" value="Genomic_DNA"/>
</dbReference>
<dbReference type="OrthoDB" id="37537at2759"/>
<evidence type="ECO:0000313" key="5">
    <source>
        <dbReference type="Proteomes" id="UP001141552"/>
    </source>
</evidence>
<dbReference type="AlphaFoldDB" id="A0A9Q0G2U6"/>
<dbReference type="Gene3D" id="3.20.20.100">
    <property type="entry name" value="NADP-dependent oxidoreductase domain"/>
    <property type="match status" value="1"/>
</dbReference>
<dbReference type="GO" id="GO:0016491">
    <property type="term" value="F:oxidoreductase activity"/>
    <property type="evidence" value="ECO:0007669"/>
    <property type="project" value="UniProtKB-KW"/>
</dbReference>
<dbReference type="InterPro" id="IPR050791">
    <property type="entry name" value="Aldo-Keto_reductase"/>
</dbReference>
<evidence type="ECO:0000256" key="1">
    <source>
        <dbReference type="ARBA" id="ARBA00022857"/>
    </source>
</evidence>